<accession>A0A4W6EGW4</accession>
<dbReference type="Gene3D" id="3.40.50.300">
    <property type="entry name" value="P-loop containing nucleotide triphosphate hydrolases"/>
    <property type="match status" value="1"/>
</dbReference>
<comment type="subcellular location">
    <subcellularLocation>
        <location evidence="1">Cytoplasm</location>
    </subcellularLocation>
</comment>
<evidence type="ECO:0000313" key="9">
    <source>
        <dbReference type="Proteomes" id="UP000314980"/>
    </source>
</evidence>
<feature type="domain" description="Sulfotransferase" evidence="7">
    <location>
        <begin position="145"/>
        <end position="391"/>
    </location>
</feature>
<keyword evidence="5" id="KW-0128">Catecholamine metabolism</keyword>
<keyword evidence="9" id="KW-1185">Reference proteome</keyword>
<dbReference type="Proteomes" id="UP000694890">
    <property type="component" value="Linkage group LG15"/>
</dbReference>
<dbReference type="InParanoid" id="A0A4W6EGW4"/>
<protein>
    <recommendedName>
        <fullName evidence="6">Sulfotransferase</fullName>
        <ecNumber evidence="6">2.8.2.-</ecNumber>
    </recommendedName>
</protein>
<dbReference type="GeneTree" id="ENSGT00940000156772"/>
<evidence type="ECO:0000256" key="5">
    <source>
        <dbReference type="ARBA" id="ARBA00022939"/>
    </source>
</evidence>
<dbReference type="STRING" id="8187.ENSLCAP00010037387"/>
<sequence length="403" mass="46463">MSDRLGVPSLPSFLPSSLCQHLLCCGAVRTEALFVLRAVIFSQCVFTRGRCESLVISERKEVGLQIRTYSNNLGSYEVFLVAGVRIIIKHCYAADRGAHTAAVMDLNDAKTRNHELVPHKGFKLINGTHDPDDVDQIYNLEIRESDVFVVTYPKSGTIWMQQILLLLESKGDVTAFSKLNNSSNGDLIPWIELNGNRQAFITAPSPRLRVTHLQHQFMPSALGQKKGKVIYVARNPKDVLVSYFHFHKLANMLETPKDFNDFFEKFMRGDVFGCSWFHHIKTWYSRKDDMNMLFITYEEMIQDLESAVKKISLFLGKELTDEQLANVVKHSTFNNMRKIPQASYEQVPGDLLNHHQGRFMRKGTIGDWKNHFTVAQNERFDEVFYREMKDFPLSFIWDIRDIE</sequence>
<dbReference type="Ensembl" id="ENSLCAT00010038265.1">
    <property type="protein sequence ID" value="ENSLCAP00010037387.1"/>
    <property type="gene ID" value="ENSLCAG00010017502.1"/>
</dbReference>
<dbReference type="Proteomes" id="UP000314980">
    <property type="component" value="Unassembled WGS sequence"/>
</dbReference>
<evidence type="ECO:0000313" key="10">
    <source>
        <dbReference type="RefSeq" id="XP_018521270.1"/>
    </source>
</evidence>
<evidence type="ECO:0000259" key="7">
    <source>
        <dbReference type="Pfam" id="PF00685"/>
    </source>
</evidence>
<evidence type="ECO:0000256" key="1">
    <source>
        <dbReference type="ARBA" id="ARBA00004496"/>
    </source>
</evidence>
<evidence type="ECO:0000256" key="6">
    <source>
        <dbReference type="RuleBase" id="RU361155"/>
    </source>
</evidence>
<dbReference type="RefSeq" id="XP_018521270.1">
    <property type="nucleotide sequence ID" value="XM_018665754.2"/>
</dbReference>
<dbReference type="PANTHER" id="PTHR11783">
    <property type="entry name" value="SULFOTRANSFERASE SULT"/>
    <property type="match status" value="1"/>
</dbReference>
<name>A0A4W6EGW4_LATCA</name>
<dbReference type="InterPro" id="IPR000863">
    <property type="entry name" value="Sulfotransferase_dom"/>
</dbReference>
<evidence type="ECO:0000313" key="8">
    <source>
        <dbReference type="Ensembl" id="ENSLCAP00010037387.1"/>
    </source>
</evidence>
<gene>
    <name evidence="8 10" type="primary">LOC108876311</name>
</gene>
<dbReference type="OrthoDB" id="205623at2759"/>
<keyword evidence="4 6" id="KW-0808">Transferase</keyword>
<dbReference type="GO" id="GO:0006584">
    <property type="term" value="P:catecholamine metabolic process"/>
    <property type="evidence" value="ECO:0007669"/>
    <property type="project" value="UniProtKB-KW"/>
</dbReference>
<dbReference type="GO" id="GO:0005737">
    <property type="term" value="C:cytoplasm"/>
    <property type="evidence" value="ECO:0007669"/>
    <property type="project" value="UniProtKB-SubCell"/>
</dbReference>
<dbReference type="GeneID" id="108876311"/>
<dbReference type="InterPro" id="IPR027417">
    <property type="entry name" value="P-loop_NTPase"/>
</dbReference>
<proteinExistence type="inferred from homology"/>
<reference evidence="10" key="2">
    <citation type="submission" date="2025-04" db="UniProtKB">
        <authorList>
            <consortium name="RefSeq"/>
        </authorList>
    </citation>
    <scope>IDENTIFICATION</scope>
    <source>
        <tissue evidence="10">Brain</tissue>
    </source>
</reference>
<comment type="similarity">
    <text evidence="2 6">Belongs to the sulfotransferase 1 family.</text>
</comment>
<keyword evidence="3" id="KW-0963">Cytoplasm</keyword>
<evidence type="ECO:0000256" key="4">
    <source>
        <dbReference type="ARBA" id="ARBA00022679"/>
    </source>
</evidence>
<dbReference type="AlphaFoldDB" id="A0A4W6EGW4"/>
<evidence type="ECO:0000256" key="3">
    <source>
        <dbReference type="ARBA" id="ARBA00022490"/>
    </source>
</evidence>
<dbReference type="KEGG" id="lcf:108876311"/>
<reference evidence="9" key="1">
    <citation type="submission" date="2015-09" db="EMBL/GenBank/DDBJ databases">
        <authorList>
            <person name="Sai Rama Sridatta P."/>
        </authorList>
    </citation>
    <scope>NUCLEOTIDE SEQUENCE [LARGE SCALE GENOMIC DNA]</scope>
</reference>
<dbReference type="Pfam" id="PF00685">
    <property type="entry name" value="Sulfotransfer_1"/>
    <property type="match status" value="1"/>
</dbReference>
<reference evidence="8" key="3">
    <citation type="submission" date="2025-05" db="UniProtKB">
        <authorList>
            <consortium name="Ensembl"/>
        </authorList>
    </citation>
    <scope>IDENTIFICATION</scope>
</reference>
<dbReference type="GO" id="GO:0006805">
    <property type="term" value="P:xenobiotic metabolic process"/>
    <property type="evidence" value="ECO:0007669"/>
    <property type="project" value="UniProtKB-ARBA"/>
</dbReference>
<dbReference type="EC" id="2.8.2.-" evidence="6"/>
<dbReference type="GO" id="GO:0008146">
    <property type="term" value="F:sulfotransferase activity"/>
    <property type="evidence" value="ECO:0007669"/>
    <property type="project" value="InterPro"/>
</dbReference>
<dbReference type="FunFam" id="3.40.50.300:FF:000433">
    <property type="entry name" value="Estrogen sulfotransferase"/>
    <property type="match status" value="1"/>
</dbReference>
<dbReference type="SUPFAM" id="SSF52540">
    <property type="entry name" value="P-loop containing nucleoside triphosphate hydrolases"/>
    <property type="match status" value="1"/>
</dbReference>
<organism evidence="8 9">
    <name type="scientific">Lates calcarifer</name>
    <name type="common">Barramundi</name>
    <name type="synonym">Holocentrus calcarifer</name>
    <dbReference type="NCBI Taxonomy" id="8187"/>
    <lineage>
        <taxon>Eukaryota</taxon>
        <taxon>Metazoa</taxon>
        <taxon>Chordata</taxon>
        <taxon>Craniata</taxon>
        <taxon>Vertebrata</taxon>
        <taxon>Euteleostomi</taxon>
        <taxon>Actinopterygii</taxon>
        <taxon>Neopterygii</taxon>
        <taxon>Teleostei</taxon>
        <taxon>Neoteleostei</taxon>
        <taxon>Acanthomorphata</taxon>
        <taxon>Carangaria</taxon>
        <taxon>Carangaria incertae sedis</taxon>
        <taxon>Centropomidae</taxon>
        <taxon>Lates</taxon>
    </lineage>
</organism>
<evidence type="ECO:0000256" key="2">
    <source>
        <dbReference type="ARBA" id="ARBA00005771"/>
    </source>
</evidence>